<feature type="region of interest" description="Disordered" evidence="1">
    <location>
        <begin position="1"/>
        <end position="154"/>
    </location>
</feature>
<feature type="compositionally biased region" description="Basic and acidic residues" evidence="1">
    <location>
        <begin position="345"/>
        <end position="354"/>
    </location>
</feature>
<reference evidence="4" key="1">
    <citation type="journal article" date="2024" name="IScience">
        <title>Strigolactones Initiate the Formation of Haustorium-like Structures in Castilleja.</title>
        <authorList>
            <person name="Buerger M."/>
            <person name="Peterson D."/>
            <person name="Chory J."/>
        </authorList>
    </citation>
    <scope>NUCLEOTIDE SEQUENCE [LARGE SCALE GENOMIC DNA]</scope>
</reference>
<proteinExistence type="predicted"/>
<feature type="region of interest" description="Disordered" evidence="1">
    <location>
        <begin position="548"/>
        <end position="622"/>
    </location>
</feature>
<feature type="domain" description="Calmodulin-binding" evidence="2">
    <location>
        <begin position="600"/>
        <end position="713"/>
    </location>
</feature>
<comment type="caution">
    <text evidence="3">The sequence shown here is derived from an EMBL/GenBank/DDBJ whole genome shotgun (WGS) entry which is preliminary data.</text>
</comment>
<sequence length="727" mass="80062">MAEEITTIPEKYKLDCTEMDSNSAENPPHSPSSARRHSLSDKPNTTKRRVPIHLRASTGSCHDFCKFGKKHSSEEKTREPFRKRISKSLPNKPMSSKTIVSEASRTATSKSSLNGPKPVKTASSVENTKKQSPRQSALSINKTVSKNISCSVSEQPPEIIKREILLSPSEKVEAPVEEGSSNGNKISKADKKASDHSVIRSSSEKAKLFKANKPLVASGKKMMPAAGKASEAPSFGRLYLGKTATSKAREEAGRVKLSLSSPVKHKNRTEKSNGEASEKTLHVIKTKTEEKLKAFSPKAGGVKPSSPSGRSLEIRVIKAESENSVSTPASSPLSSSHAKSPSISPREDKNENEKIQTTVSIETEENQASLKSLLSSSHEEDDNETIGHSNNETGELIEDKIVSSEIDNHDTNTTSSLSEEEKEEEEIYQSSSKSSSHSRSSSLLSLEENDEEINGELVSDKTVSTDIGKSKSPKENRKTLRKSLSIRSANKNNCLPVKLKFRRGKIIDLQPENNVPKRLKFRRVRNSDNNNKMDDFVPKGKKSIITETSHVKSGSPPNRILRKADSFRSDYKKKSTDVKQETPNRSLRKSRSVPSEDKHRSVVSLSRREKSVDSQTDNNSPTRLKFLRGRALRVGDAKSDSWRRNIKKSVGNNEAVGFEASSRNVVLKPSEVQRKNNEQVLLNNVIEETASKLVESRKSKVKALVGAFETVILLNETKPAVSSHSAG</sequence>
<evidence type="ECO:0000259" key="2">
    <source>
        <dbReference type="SMART" id="SM01054"/>
    </source>
</evidence>
<feature type="compositionally biased region" description="Basic and acidic residues" evidence="1">
    <location>
        <begin position="269"/>
        <end position="293"/>
    </location>
</feature>
<feature type="compositionally biased region" description="Polar residues" evidence="1">
    <location>
        <begin position="93"/>
        <end position="114"/>
    </location>
</feature>
<feature type="compositionally biased region" description="Basic and acidic residues" evidence="1">
    <location>
        <begin position="63"/>
        <end position="82"/>
    </location>
</feature>
<feature type="compositionally biased region" description="Acidic residues" evidence="1">
    <location>
        <begin position="418"/>
        <end position="427"/>
    </location>
</feature>
<organism evidence="3 4">
    <name type="scientific">Castilleja foliolosa</name>
    <dbReference type="NCBI Taxonomy" id="1961234"/>
    <lineage>
        <taxon>Eukaryota</taxon>
        <taxon>Viridiplantae</taxon>
        <taxon>Streptophyta</taxon>
        <taxon>Embryophyta</taxon>
        <taxon>Tracheophyta</taxon>
        <taxon>Spermatophyta</taxon>
        <taxon>Magnoliopsida</taxon>
        <taxon>eudicotyledons</taxon>
        <taxon>Gunneridae</taxon>
        <taxon>Pentapetalae</taxon>
        <taxon>asterids</taxon>
        <taxon>lamiids</taxon>
        <taxon>Lamiales</taxon>
        <taxon>Orobanchaceae</taxon>
        <taxon>Pedicularideae</taxon>
        <taxon>Castillejinae</taxon>
        <taxon>Castilleja</taxon>
    </lineage>
</organism>
<dbReference type="PANTHER" id="PTHR33349">
    <property type="entry name" value="EMB|CAB62594.1"/>
    <property type="match status" value="1"/>
</dbReference>
<feature type="region of interest" description="Disordered" evidence="1">
    <location>
        <begin position="245"/>
        <end position="485"/>
    </location>
</feature>
<gene>
    <name evidence="3" type="ORF">CASFOL_018877</name>
</gene>
<dbReference type="Proteomes" id="UP001632038">
    <property type="component" value="Unassembled WGS sequence"/>
</dbReference>
<evidence type="ECO:0000313" key="4">
    <source>
        <dbReference type="Proteomes" id="UP001632038"/>
    </source>
</evidence>
<dbReference type="AlphaFoldDB" id="A0ABD3D2V1"/>
<evidence type="ECO:0000256" key="1">
    <source>
        <dbReference type="SAM" id="MobiDB-lite"/>
    </source>
</evidence>
<feature type="compositionally biased region" description="Basic and acidic residues" evidence="1">
    <location>
        <begin position="312"/>
        <end position="321"/>
    </location>
</feature>
<dbReference type="PANTHER" id="PTHR33349:SF41">
    <property type="entry name" value="EMB|CAB62594.1"/>
    <property type="match status" value="1"/>
</dbReference>
<feature type="region of interest" description="Disordered" evidence="1">
    <location>
        <begin position="523"/>
        <end position="542"/>
    </location>
</feature>
<feature type="compositionally biased region" description="Basic and acidic residues" evidence="1">
    <location>
        <begin position="187"/>
        <end position="205"/>
    </location>
</feature>
<accession>A0ABD3D2V1</accession>
<dbReference type="EMBL" id="JAVIJP010000026">
    <property type="protein sequence ID" value="KAL3636578.1"/>
    <property type="molecule type" value="Genomic_DNA"/>
</dbReference>
<feature type="compositionally biased region" description="Low complexity" evidence="1">
    <location>
        <begin position="324"/>
        <end position="344"/>
    </location>
</feature>
<name>A0ABD3D2V1_9LAMI</name>
<feature type="compositionally biased region" description="Low complexity" evidence="1">
    <location>
        <begin position="428"/>
        <end position="446"/>
    </location>
</feature>
<dbReference type="InterPro" id="IPR012417">
    <property type="entry name" value="CaM-bd_dom_pln"/>
</dbReference>
<feature type="compositionally biased region" description="Polar residues" evidence="1">
    <location>
        <begin position="133"/>
        <end position="154"/>
    </location>
</feature>
<feature type="compositionally biased region" description="Basic and acidic residues" evidence="1">
    <location>
        <begin position="594"/>
        <end position="612"/>
    </location>
</feature>
<feature type="region of interest" description="Disordered" evidence="1">
    <location>
        <begin position="166"/>
        <end position="205"/>
    </location>
</feature>
<evidence type="ECO:0000313" key="3">
    <source>
        <dbReference type="EMBL" id="KAL3636578.1"/>
    </source>
</evidence>
<feature type="compositionally biased region" description="Polar residues" evidence="1">
    <location>
        <begin position="613"/>
        <end position="622"/>
    </location>
</feature>
<protein>
    <recommendedName>
        <fullName evidence="2">Calmodulin-binding domain-containing protein</fullName>
    </recommendedName>
</protein>
<keyword evidence="4" id="KW-1185">Reference proteome</keyword>
<feature type="compositionally biased region" description="Basic and acidic residues" evidence="1">
    <location>
        <begin position="468"/>
        <end position="478"/>
    </location>
</feature>
<dbReference type="Pfam" id="PF07839">
    <property type="entry name" value="CaM_binding"/>
    <property type="match status" value="1"/>
</dbReference>
<feature type="compositionally biased region" description="Basic and acidic residues" evidence="1">
    <location>
        <begin position="397"/>
        <end position="410"/>
    </location>
</feature>
<feature type="region of interest" description="Disordered" evidence="1">
    <location>
        <begin position="220"/>
        <end position="239"/>
    </location>
</feature>
<feature type="compositionally biased region" description="Basic and acidic residues" evidence="1">
    <location>
        <begin position="562"/>
        <end position="582"/>
    </location>
</feature>
<dbReference type="SMART" id="SM01054">
    <property type="entry name" value="CaM_binding"/>
    <property type="match status" value="1"/>
</dbReference>